<keyword evidence="3" id="KW-1185">Reference proteome</keyword>
<proteinExistence type="predicted"/>
<accession>A0A2A2JUK8</accession>
<dbReference type="EMBL" id="LIAE01010213">
    <property type="protein sequence ID" value="PAV65337.1"/>
    <property type="molecule type" value="Genomic_DNA"/>
</dbReference>
<evidence type="ECO:0000256" key="1">
    <source>
        <dbReference type="SAM" id="MobiDB-lite"/>
    </source>
</evidence>
<dbReference type="Proteomes" id="UP000218231">
    <property type="component" value="Unassembled WGS sequence"/>
</dbReference>
<feature type="region of interest" description="Disordered" evidence="1">
    <location>
        <begin position="65"/>
        <end position="85"/>
    </location>
</feature>
<evidence type="ECO:0000313" key="2">
    <source>
        <dbReference type="EMBL" id="PAV65337.1"/>
    </source>
</evidence>
<comment type="caution">
    <text evidence="2">The sequence shown here is derived from an EMBL/GenBank/DDBJ whole genome shotgun (WGS) entry which is preliminary data.</text>
</comment>
<name>A0A2A2JUK8_9BILA</name>
<sequence length="85" mass="9739">MNRSDWIHVLLEENSDVANRSCYFVVGSHFASRSKRRKERIWGEGEYEDPWRRATIGGAEEVMRVGQGGEENGQNSKRNAIIEKG</sequence>
<protein>
    <submittedName>
        <fullName evidence="2">Uncharacterized protein</fullName>
    </submittedName>
</protein>
<dbReference type="AlphaFoldDB" id="A0A2A2JUK8"/>
<reference evidence="2" key="1">
    <citation type="journal article" date="2017" name="Curr. Biol.">
        <title>Genome architecture and evolution of a unichromosomal asexual nematode.</title>
        <authorList>
            <person name="Fradin H."/>
            <person name="Zegar C."/>
            <person name="Gutwein M."/>
            <person name="Lucas J."/>
            <person name="Kovtun M."/>
            <person name="Corcoran D."/>
            <person name="Baugh L.R."/>
            <person name="Kiontke K."/>
            <person name="Gunsalus K."/>
            <person name="Fitch D.H."/>
            <person name="Piano F."/>
        </authorList>
    </citation>
    <scope>NUCLEOTIDE SEQUENCE [LARGE SCALE GENOMIC DNA]</scope>
    <source>
        <strain evidence="2">PF1309</strain>
    </source>
</reference>
<organism evidence="2 3">
    <name type="scientific">Diploscapter pachys</name>
    <dbReference type="NCBI Taxonomy" id="2018661"/>
    <lineage>
        <taxon>Eukaryota</taxon>
        <taxon>Metazoa</taxon>
        <taxon>Ecdysozoa</taxon>
        <taxon>Nematoda</taxon>
        <taxon>Chromadorea</taxon>
        <taxon>Rhabditida</taxon>
        <taxon>Rhabditina</taxon>
        <taxon>Rhabditomorpha</taxon>
        <taxon>Rhabditoidea</taxon>
        <taxon>Rhabditidae</taxon>
        <taxon>Diploscapter</taxon>
    </lineage>
</organism>
<evidence type="ECO:0000313" key="3">
    <source>
        <dbReference type="Proteomes" id="UP000218231"/>
    </source>
</evidence>
<gene>
    <name evidence="2" type="ORF">WR25_13053</name>
</gene>